<keyword evidence="6" id="KW-1185">Reference proteome</keyword>
<dbReference type="InterPro" id="IPR011042">
    <property type="entry name" value="6-blade_b-propeller_TolB-like"/>
</dbReference>
<dbReference type="InterPro" id="IPR018119">
    <property type="entry name" value="Strictosidine_synth_cons-reg"/>
</dbReference>
<organism evidence="5 6">
    <name type="scientific">Desulfatibacillum aliphaticivorans</name>
    <dbReference type="NCBI Taxonomy" id="218208"/>
    <lineage>
        <taxon>Bacteria</taxon>
        <taxon>Pseudomonadati</taxon>
        <taxon>Thermodesulfobacteriota</taxon>
        <taxon>Desulfobacteria</taxon>
        <taxon>Desulfobacterales</taxon>
        <taxon>Desulfatibacillaceae</taxon>
        <taxon>Desulfatibacillum</taxon>
    </lineage>
</organism>
<dbReference type="GO" id="GO:0016787">
    <property type="term" value="F:hydrolase activity"/>
    <property type="evidence" value="ECO:0007669"/>
    <property type="project" value="TreeGrafter"/>
</dbReference>
<dbReference type="Pfam" id="PF03088">
    <property type="entry name" value="Str_synth"/>
    <property type="match status" value="1"/>
</dbReference>
<keyword evidence="3" id="KW-0325">Glycoprotein</keyword>
<reference evidence="5 6" key="1">
    <citation type="journal article" date="2012" name="Environ. Microbiol.">
        <title>The genome sequence of Desulfatibacillum alkenivorans AK-01: a blueprint for anaerobic alkane oxidation.</title>
        <authorList>
            <person name="Callaghan A.V."/>
            <person name="Morris B.E."/>
            <person name="Pereira I.A."/>
            <person name="McInerney M.J."/>
            <person name="Austin R.N."/>
            <person name="Groves J.T."/>
            <person name="Kukor J.J."/>
            <person name="Suflita J.M."/>
            <person name="Young L.Y."/>
            <person name="Zylstra G.J."/>
            <person name="Wawrik B."/>
        </authorList>
    </citation>
    <scope>NUCLEOTIDE SEQUENCE [LARGE SCALE GENOMIC DNA]</scope>
    <source>
        <strain evidence="5 6">AK-01</strain>
    </source>
</reference>
<dbReference type="RefSeq" id="WP_015949049.1">
    <property type="nucleotide sequence ID" value="NC_011768.1"/>
</dbReference>
<evidence type="ECO:0000259" key="4">
    <source>
        <dbReference type="Pfam" id="PF03088"/>
    </source>
</evidence>
<dbReference type="EMBL" id="CP001322">
    <property type="protein sequence ID" value="ACL06003.1"/>
    <property type="molecule type" value="Genomic_DNA"/>
</dbReference>
<dbReference type="KEGG" id="dal:Dalk_4323"/>
<dbReference type="Gene3D" id="2.120.10.30">
    <property type="entry name" value="TolB, C-terminal domain"/>
    <property type="match status" value="1"/>
</dbReference>
<protein>
    <submittedName>
        <fullName evidence="5">Strictosidine synthase</fullName>
    </submittedName>
</protein>
<gene>
    <name evidence="5" type="ordered locus">Dalk_4323</name>
</gene>
<dbReference type="Pfam" id="PF20067">
    <property type="entry name" value="SSL_N"/>
    <property type="match status" value="1"/>
</dbReference>
<accession>B8FMG5</accession>
<keyword evidence="2" id="KW-0597">Phosphoprotein</keyword>
<evidence type="ECO:0000256" key="2">
    <source>
        <dbReference type="ARBA" id="ARBA00022553"/>
    </source>
</evidence>
<dbReference type="AlphaFoldDB" id="B8FMG5"/>
<evidence type="ECO:0000256" key="3">
    <source>
        <dbReference type="ARBA" id="ARBA00023180"/>
    </source>
</evidence>
<sequence length="369" mass="39931">MKRLFSLFFTLIFVLTAYFLFWPVPVDPAAWQAPEDLGYTGPFSANNKLASLEFVNIGPGTGPEAVAVDAEGRIYTGTAQGWIVRLDKDGKNPQNWVNTAGRPLGMAFSPDGNLIVADAVEGLLSIGPDGQVAVLANTAQGVPIAYADDLDAARDGKIYFTDASVKFNPSTVGDSVDASMLDLIEHGGNGRLLMYDPNTKRASVLVDGLQFANGVAVSHDGMSVLFNETGAYRVMRYWLEGPLKGKVTPVLENLPGFPDNITRGMDGRYWVALVAPRNALLDKLSDQPFARKIIARLPKIIRPKAEHYGHIFAVNDQGKVLVDLQDPAGIFPANTSALETPTHILLGSLEAPHMARLDKRQFQGLGVEQ</sequence>
<evidence type="ECO:0000256" key="1">
    <source>
        <dbReference type="ARBA" id="ARBA00009191"/>
    </source>
</evidence>
<dbReference type="PANTHER" id="PTHR10426:SF88">
    <property type="entry name" value="ADIPOCYTE PLASMA MEMBRANE-ASSOCIATED PROTEIN HEMOMUCIN-RELATED"/>
    <property type="match status" value="1"/>
</dbReference>
<feature type="domain" description="Strictosidine synthase conserved region" evidence="4">
    <location>
        <begin position="148"/>
        <end position="241"/>
    </location>
</feature>
<dbReference type="eggNOG" id="COG3386">
    <property type="taxonomic scope" value="Bacteria"/>
</dbReference>
<evidence type="ECO:0000313" key="6">
    <source>
        <dbReference type="Proteomes" id="UP000000739"/>
    </source>
</evidence>
<dbReference type="PANTHER" id="PTHR10426">
    <property type="entry name" value="STRICTOSIDINE SYNTHASE-RELATED"/>
    <property type="match status" value="1"/>
</dbReference>
<proteinExistence type="inferred from homology"/>
<dbReference type="SUPFAM" id="SSF63829">
    <property type="entry name" value="Calcium-dependent phosphotriesterase"/>
    <property type="match status" value="1"/>
</dbReference>
<dbReference type="Proteomes" id="UP000000739">
    <property type="component" value="Chromosome"/>
</dbReference>
<dbReference type="HOGENOM" id="CLU_023267_0_1_7"/>
<name>B8FMG5_DESAL</name>
<comment type="similarity">
    <text evidence="1">Belongs to the strictosidine synthase family.</text>
</comment>
<evidence type="ECO:0000313" key="5">
    <source>
        <dbReference type="EMBL" id="ACL06003.1"/>
    </source>
</evidence>